<keyword evidence="7" id="KW-1185">Reference proteome</keyword>
<feature type="domain" description="VOC" evidence="5">
    <location>
        <begin position="90"/>
        <end position="203"/>
    </location>
</feature>
<dbReference type="PRINTS" id="PR00038">
    <property type="entry name" value="HTHLUXR"/>
</dbReference>
<keyword evidence="2" id="KW-0238">DNA-binding</keyword>
<dbReference type="PROSITE" id="PS51819">
    <property type="entry name" value="VOC"/>
    <property type="match status" value="1"/>
</dbReference>
<evidence type="ECO:0000313" key="6">
    <source>
        <dbReference type="EMBL" id="MVO78449.1"/>
    </source>
</evidence>
<reference evidence="6 7" key="1">
    <citation type="submission" date="2019-12" db="EMBL/GenBank/DDBJ databases">
        <authorList>
            <person name="Huq M.A."/>
        </authorList>
    </citation>
    <scope>NUCLEOTIDE SEQUENCE [LARGE SCALE GENOMIC DNA]</scope>
    <source>
        <strain evidence="6 7">MAH-20</strain>
    </source>
</reference>
<accession>A0A6I4J1E7</accession>
<evidence type="ECO:0000256" key="3">
    <source>
        <dbReference type="ARBA" id="ARBA00023163"/>
    </source>
</evidence>
<proteinExistence type="predicted"/>
<dbReference type="InterPro" id="IPR004360">
    <property type="entry name" value="Glyas_Fos-R_dOase_dom"/>
</dbReference>
<dbReference type="PANTHER" id="PTHR44688">
    <property type="entry name" value="DNA-BINDING TRANSCRIPTIONAL ACTIVATOR DEVR_DOSR"/>
    <property type="match status" value="1"/>
</dbReference>
<keyword evidence="3" id="KW-0804">Transcription</keyword>
<dbReference type="AlphaFoldDB" id="A0A6I4J1E7"/>
<keyword evidence="1" id="KW-0805">Transcription regulation</keyword>
<dbReference type="SUPFAM" id="SSF46894">
    <property type="entry name" value="C-terminal effector domain of the bipartite response regulators"/>
    <property type="match status" value="1"/>
</dbReference>
<dbReference type="InterPro" id="IPR016032">
    <property type="entry name" value="Sig_transdc_resp-reg_C-effctor"/>
</dbReference>
<evidence type="ECO:0000259" key="5">
    <source>
        <dbReference type="PROSITE" id="PS51819"/>
    </source>
</evidence>
<dbReference type="Pfam" id="PF00903">
    <property type="entry name" value="Glyoxalase"/>
    <property type="match status" value="1"/>
</dbReference>
<dbReference type="CDD" id="cd06170">
    <property type="entry name" value="LuxR_C_like"/>
    <property type="match status" value="1"/>
</dbReference>
<feature type="domain" description="HTH luxR-type" evidence="4">
    <location>
        <begin position="6"/>
        <end position="71"/>
    </location>
</feature>
<dbReference type="PANTHER" id="PTHR44688:SF16">
    <property type="entry name" value="DNA-BINDING TRANSCRIPTIONAL ACTIVATOR DEVR_DOSR"/>
    <property type="match status" value="1"/>
</dbReference>
<dbReference type="Gene3D" id="3.10.180.10">
    <property type="entry name" value="2,3-Dihydroxybiphenyl 1,2-Dioxygenase, domain 1"/>
    <property type="match status" value="1"/>
</dbReference>
<dbReference type="RefSeq" id="WP_157027391.1">
    <property type="nucleotide sequence ID" value="NZ_WQMS01000013.1"/>
</dbReference>
<dbReference type="InterPro" id="IPR000792">
    <property type="entry name" value="Tscrpt_reg_LuxR_C"/>
</dbReference>
<gene>
    <name evidence="6" type="ORF">GON01_10955</name>
</gene>
<organism evidence="6 7">
    <name type="scientific">Sphingomonas horti</name>
    <dbReference type="NCBI Taxonomy" id="2682842"/>
    <lineage>
        <taxon>Bacteria</taxon>
        <taxon>Pseudomonadati</taxon>
        <taxon>Pseudomonadota</taxon>
        <taxon>Alphaproteobacteria</taxon>
        <taxon>Sphingomonadales</taxon>
        <taxon>Sphingomonadaceae</taxon>
        <taxon>Sphingomonas</taxon>
    </lineage>
</organism>
<evidence type="ECO:0008006" key="8">
    <source>
        <dbReference type="Google" id="ProtNLM"/>
    </source>
</evidence>
<sequence>MTQRGRPPHDDVLTPAEWRVMELVRHGLTNRAIAARMGTSADAVKFHVANILVKLGLPSRMELRHWTGIRRGAALGRQSHDPEKEVRMGPIGQISRQVRDIAAARRWYGEVLGLPHLYSFGDLAFFDCGGVRLFLSQSEQAGDGESILYFRVDDIRQSHAVLAGAGAEFLNAPHMVHRHEDGTEEWMAFFKDNEGRPLALMAQVRSGPA</sequence>
<protein>
    <recommendedName>
        <fullName evidence="8">VOC domain-containing protein</fullName>
    </recommendedName>
</protein>
<dbReference type="GO" id="GO:0006355">
    <property type="term" value="P:regulation of DNA-templated transcription"/>
    <property type="evidence" value="ECO:0007669"/>
    <property type="project" value="InterPro"/>
</dbReference>
<dbReference type="Gene3D" id="1.10.10.10">
    <property type="entry name" value="Winged helix-like DNA-binding domain superfamily/Winged helix DNA-binding domain"/>
    <property type="match status" value="1"/>
</dbReference>
<evidence type="ECO:0000259" key="4">
    <source>
        <dbReference type="PROSITE" id="PS50043"/>
    </source>
</evidence>
<dbReference type="Proteomes" id="UP000441389">
    <property type="component" value="Unassembled WGS sequence"/>
</dbReference>
<comment type="caution">
    <text evidence="6">The sequence shown here is derived from an EMBL/GenBank/DDBJ whole genome shotgun (WGS) entry which is preliminary data.</text>
</comment>
<dbReference type="InterPro" id="IPR037523">
    <property type="entry name" value="VOC_core"/>
</dbReference>
<dbReference type="SMART" id="SM00421">
    <property type="entry name" value="HTH_LUXR"/>
    <property type="match status" value="1"/>
</dbReference>
<evidence type="ECO:0000313" key="7">
    <source>
        <dbReference type="Proteomes" id="UP000441389"/>
    </source>
</evidence>
<dbReference type="InterPro" id="IPR036388">
    <property type="entry name" value="WH-like_DNA-bd_sf"/>
</dbReference>
<dbReference type="InterPro" id="IPR029068">
    <property type="entry name" value="Glyas_Bleomycin-R_OHBP_Dase"/>
</dbReference>
<evidence type="ECO:0000256" key="1">
    <source>
        <dbReference type="ARBA" id="ARBA00023015"/>
    </source>
</evidence>
<dbReference type="GO" id="GO:0003677">
    <property type="term" value="F:DNA binding"/>
    <property type="evidence" value="ECO:0007669"/>
    <property type="project" value="UniProtKB-KW"/>
</dbReference>
<dbReference type="Pfam" id="PF00196">
    <property type="entry name" value="GerE"/>
    <property type="match status" value="1"/>
</dbReference>
<dbReference type="SUPFAM" id="SSF54593">
    <property type="entry name" value="Glyoxalase/Bleomycin resistance protein/Dihydroxybiphenyl dioxygenase"/>
    <property type="match status" value="1"/>
</dbReference>
<evidence type="ECO:0000256" key="2">
    <source>
        <dbReference type="ARBA" id="ARBA00023125"/>
    </source>
</evidence>
<name>A0A6I4J1E7_9SPHN</name>
<dbReference type="EMBL" id="WQMS01000013">
    <property type="protein sequence ID" value="MVO78449.1"/>
    <property type="molecule type" value="Genomic_DNA"/>
</dbReference>
<dbReference type="PROSITE" id="PS50043">
    <property type="entry name" value="HTH_LUXR_2"/>
    <property type="match status" value="1"/>
</dbReference>